<feature type="region of interest" description="Disordered" evidence="3">
    <location>
        <begin position="244"/>
        <end position="263"/>
    </location>
</feature>
<protein>
    <recommendedName>
        <fullName evidence="6">GCF C-terminal domain-containing protein</fullName>
    </recommendedName>
</protein>
<feature type="compositionally biased region" description="Low complexity" evidence="3">
    <location>
        <begin position="1"/>
        <end position="11"/>
    </location>
</feature>
<dbReference type="AlphaFoldDB" id="A0A177TW27"/>
<evidence type="ECO:0008006" key="6">
    <source>
        <dbReference type="Google" id="ProtNLM"/>
    </source>
</evidence>
<dbReference type="Proteomes" id="UP000077521">
    <property type="component" value="Unassembled WGS sequence"/>
</dbReference>
<accession>A0A177TW27</accession>
<organism evidence="4 5">
    <name type="scientific">Tilletia indica</name>
    <dbReference type="NCBI Taxonomy" id="43049"/>
    <lineage>
        <taxon>Eukaryota</taxon>
        <taxon>Fungi</taxon>
        <taxon>Dikarya</taxon>
        <taxon>Basidiomycota</taxon>
        <taxon>Ustilaginomycotina</taxon>
        <taxon>Exobasidiomycetes</taxon>
        <taxon>Tilletiales</taxon>
        <taxon>Tilletiaceae</taxon>
        <taxon>Tilletia</taxon>
    </lineage>
</organism>
<name>A0A177TW27_9BASI</name>
<feature type="compositionally biased region" description="Low complexity" evidence="3">
    <location>
        <begin position="46"/>
        <end position="77"/>
    </location>
</feature>
<feature type="compositionally biased region" description="Low complexity" evidence="3">
    <location>
        <begin position="148"/>
        <end position="159"/>
    </location>
</feature>
<dbReference type="GO" id="GO:0003677">
    <property type="term" value="F:DNA binding"/>
    <property type="evidence" value="ECO:0007669"/>
    <property type="project" value="InterPro"/>
</dbReference>
<feature type="region of interest" description="Disordered" evidence="3">
    <location>
        <begin position="1"/>
        <end position="160"/>
    </location>
</feature>
<evidence type="ECO:0000256" key="3">
    <source>
        <dbReference type="SAM" id="MobiDB-lite"/>
    </source>
</evidence>
<proteinExistence type="predicted"/>
<feature type="region of interest" description="Disordered" evidence="3">
    <location>
        <begin position="409"/>
        <end position="441"/>
    </location>
</feature>
<keyword evidence="5" id="KW-1185">Reference proteome</keyword>
<gene>
    <name evidence="4" type="ORF">A4X13_0g3333</name>
</gene>
<dbReference type="PANTHER" id="PTHR12214">
    <property type="entry name" value="GC-RICH SEQUENCE DNA-BINDING FACTOR"/>
    <property type="match status" value="1"/>
</dbReference>
<dbReference type="EMBL" id="LWDF02000183">
    <property type="protein sequence ID" value="KAE8254661.1"/>
    <property type="molecule type" value="Genomic_DNA"/>
</dbReference>
<evidence type="ECO:0000313" key="5">
    <source>
        <dbReference type="Proteomes" id="UP000077521"/>
    </source>
</evidence>
<dbReference type="InterPro" id="IPR012890">
    <property type="entry name" value="GCFC2-like"/>
</dbReference>
<dbReference type="GO" id="GO:0005634">
    <property type="term" value="C:nucleus"/>
    <property type="evidence" value="ECO:0007669"/>
    <property type="project" value="UniProtKB-SubCell"/>
</dbReference>
<dbReference type="PANTHER" id="PTHR12214:SF0">
    <property type="entry name" value="LD29489P"/>
    <property type="match status" value="1"/>
</dbReference>
<dbReference type="GO" id="GO:0000398">
    <property type="term" value="P:mRNA splicing, via spliceosome"/>
    <property type="evidence" value="ECO:0007669"/>
    <property type="project" value="InterPro"/>
</dbReference>
<sequence length="803" mass="86375">MRSSSTTISKGTKGEKRNAAAMDLDDARPPSPPAPSFVKRSKLRGARSAATSGTATAIGSPGSDAAAAAGSAATGNGRPMRSTLGVEVGDDDDDDAGSSVVVRSNGFNSAAKRNRLKGTQSVMTSSSQKPAVSAPSSSRGFDSTGFMSSAPSPSVSEASLRPAFPVEASRLSTADIMRADGGGEPDEDFIPIRTRRAPVGPSPLERQALDDTVPLNFDEDIIIPVYENQEVLPDPGPIESLDFLDGGGQQQQTHASAQPTRLDEPAVRSNPLLEKRVAMKQEGVIPSLNSASLRISALLEKADSAVAAYETVIVDAKKNLDVLVDEEKENKTTVEGAGEKEAWFRELEEFIGTVARFLDAKMPLLEAVERDNIALSAQRSRIIQRTRAKDAEDELALFYGVPAISLLPPRNEDISQPGGEPTSSFQDEMVDSLPSEDGPALGPIREARRVQAAQRPAEQEDELSPLDRIALQNARGEVYTQLASVTSDVLAPEFLDPAATVISTLGREQDQDVVMTNGSSVEGERKLHPASLVSRFSTWRSKFPDEYQGSWGGLALAGAWEFWCRREMADVDLLRPARKYSTSMGGSVDAGAKGEGAGLELGQFAWYQRLSEFIAGSKVGGDDEAIEAMIGNVVVPRLVALAESGGFDPWSGKDGSSIVHLTRQIHAVVDPKAWRFQSLLTAYLAVFRTHITTFLKASVELRPVLPPAGFHPGIPAARLSFLRRLVRLFRNLIAWHPFVGEAEREAFLMLVDDFVGRGVWPHLVATKDFGSVEIARELLNMAPNGLFMAELLSRLSSFAAMAR</sequence>
<reference evidence="4" key="2">
    <citation type="journal article" date="2019" name="IMA Fungus">
        <title>Genome sequencing and comparison of five Tilletia species to identify candidate genes for the detection of regulated species infecting wheat.</title>
        <authorList>
            <person name="Nguyen H.D.T."/>
            <person name="Sultana T."/>
            <person name="Kesanakurti P."/>
            <person name="Hambleton S."/>
        </authorList>
    </citation>
    <scope>NUCLEOTIDE SEQUENCE</scope>
    <source>
        <strain evidence="4">DAOMC 236416</strain>
    </source>
</reference>
<comment type="subcellular location">
    <subcellularLocation>
        <location evidence="1">Nucleus</location>
    </subcellularLocation>
</comment>
<feature type="compositionally biased region" description="Polar residues" evidence="3">
    <location>
        <begin position="117"/>
        <end position="147"/>
    </location>
</feature>
<reference evidence="4" key="1">
    <citation type="submission" date="2016-04" db="EMBL/GenBank/DDBJ databases">
        <authorList>
            <person name="Nguyen H.D."/>
            <person name="Samba Siva P."/>
            <person name="Cullis J."/>
            <person name="Levesque C.A."/>
            <person name="Hambleton S."/>
        </authorList>
    </citation>
    <scope>NUCLEOTIDE SEQUENCE</scope>
    <source>
        <strain evidence="4">DAOMC 236416</strain>
    </source>
</reference>
<evidence type="ECO:0000256" key="1">
    <source>
        <dbReference type="ARBA" id="ARBA00004123"/>
    </source>
</evidence>
<comment type="caution">
    <text evidence="4">The sequence shown here is derived from an EMBL/GenBank/DDBJ whole genome shotgun (WGS) entry which is preliminary data.</text>
</comment>
<evidence type="ECO:0000313" key="4">
    <source>
        <dbReference type="EMBL" id="KAE8254661.1"/>
    </source>
</evidence>
<evidence type="ECO:0000256" key="2">
    <source>
        <dbReference type="ARBA" id="ARBA00023242"/>
    </source>
</evidence>
<keyword evidence="2" id="KW-0539">Nucleus</keyword>